<evidence type="ECO:0000313" key="6">
    <source>
        <dbReference type="Proteomes" id="UP000256690"/>
    </source>
</evidence>
<dbReference type="OrthoDB" id="439808at2759"/>
<dbReference type="InterPro" id="IPR035979">
    <property type="entry name" value="RBD_domain_sf"/>
</dbReference>
<dbReference type="AlphaFoldDB" id="A0A3D8T2E2"/>
<feature type="compositionally biased region" description="Polar residues" evidence="3">
    <location>
        <begin position="1"/>
        <end position="11"/>
    </location>
</feature>
<proteinExistence type="predicted"/>
<dbReference type="SUPFAM" id="SSF54928">
    <property type="entry name" value="RNA-binding domain, RBD"/>
    <property type="match status" value="2"/>
</dbReference>
<feature type="domain" description="RRM" evidence="4">
    <location>
        <begin position="44"/>
        <end position="123"/>
    </location>
</feature>
<dbReference type="Proteomes" id="UP000256690">
    <property type="component" value="Unassembled WGS sequence"/>
</dbReference>
<evidence type="ECO:0000256" key="2">
    <source>
        <dbReference type="PROSITE-ProRule" id="PRU00176"/>
    </source>
</evidence>
<dbReference type="Pfam" id="PF00076">
    <property type="entry name" value="RRM_1"/>
    <property type="match status" value="1"/>
</dbReference>
<dbReference type="EMBL" id="PVWQ01000001">
    <property type="protein sequence ID" value="RDW92714.1"/>
    <property type="molecule type" value="Genomic_DNA"/>
</dbReference>
<name>A0A3D8T2E2_9EURO</name>
<evidence type="ECO:0000256" key="1">
    <source>
        <dbReference type="ARBA" id="ARBA00022884"/>
    </source>
</evidence>
<feature type="compositionally biased region" description="Pro residues" evidence="3">
    <location>
        <begin position="287"/>
        <end position="304"/>
    </location>
</feature>
<dbReference type="SMART" id="SM00360">
    <property type="entry name" value="RRM"/>
    <property type="match status" value="2"/>
</dbReference>
<dbReference type="GeneID" id="38110406"/>
<evidence type="ECO:0000313" key="5">
    <source>
        <dbReference type="EMBL" id="RDW92714.1"/>
    </source>
</evidence>
<feature type="region of interest" description="Disordered" evidence="3">
    <location>
        <begin position="1"/>
        <end position="20"/>
    </location>
</feature>
<feature type="compositionally biased region" description="Low complexity" evidence="3">
    <location>
        <begin position="260"/>
        <end position="275"/>
    </location>
</feature>
<dbReference type="InterPro" id="IPR000504">
    <property type="entry name" value="RRM_dom"/>
</dbReference>
<sequence length="304" mass="34406">MDGTDSRTSTPKNDRKPPDPASILEQVIETRNRAWSNVPGTLPTERFIGGLPRNIGKTTLEYFFKRLGLEVLNIRMKISRFTGKNPGFAFVEFRSSRHAYRAMQLLNGREFRGQILSVQHVESKQLLPPKLGGPESQLCNQPGVHNWPEERGRKSTWYSERGQRLTVRGLPLRPMKRDDFRRRMVEHFKGFTVENISPPKPCRNHMHNLARPPTDTHCFIDFATAEEAEKARKTLNLKRGPWNLPLFIKKGKPQGKKKSNTPSSTKPTPASTEPTLDATESMSGPIEPRPAPTEPMPASVEPPS</sequence>
<evidence type="ECO:0000256" key="3">
    <source>
        <dbReference type="SAM" id="MobiDB-lite"/>
    </source>
</evidence>
<dbReference type="PROSITE" id="PS50102">
    <property type="entry name" value="RRM"/>
    <property type="match status" value="1"/>
</dbReference>
<dbReference type="PANTHER" id="PTHR21245">
    <property type="entry name" value="HETEROGENEOUS NUCLEAR RIBONUCLEOPROTEIN"/>
    <property type="match status" value="1"/>
</dbReference>
<dbReference type="GO" id="GO:0003723">
    <property type="term" value="F:RNA binding"/>
    <property type="evidence" value="ECO:0007669"/>
    <property type="project" value="UniProtKB-UniRule"/>
</dbReference>
<dbReference type="RefSeq" id="XP_026607897.1">
    <property type="nucleotide sequence ID" value="XM_026742052.1"/>
</dbReference>
<keyword evidence="1 2" id="KW-0694">RNA-binding</keyword>
<dbReference type="CDD" id="cd00590">
    <property type="entry name" value="RRM_SF"/>
    <property type="match status" value="2"/>
</dbReference>
<comment type="caution">
    <text evidence="5">The sequence shown here is derived from an EMBL/GenBank/DDBJ whole genome shotgun (WGS) entry which is preliminary data.</text>
</comment>
<dbReference type="InterPro" id="IPR012677">
    <property type="entry name" value="Nucleotide-bd_a/b_plait_sf"/>
</dbReference>
<evidence type="ECO:0000259" key="4">
    <source>
        <dbReference type="PROSITE" id="PS50102"/>
    </source>
</evidence>
<protein>
    <recommendedName>
        <fullName evidence="4">RRM domain-containing protein</fullName>
    </recommendedName>
</protein>
<reference evidence="5 6" key="1">
    <citation type="journal article" date="2018" name="IMA Fungus">
        <title>IMA Genome-F 9: Draft genome sequence of Annulohypoxylon stygium, Aspergillus mulundensis, Berkeleyomyces basicola (syn. Thielaviopsis basicola), Ceratocystis smalleyi, two Cercospora beticola strains, Coleophoma cylindrospora, Fusarium fracticaudum, Phialophora cf. hyalina, and Morchella septimelata.</title>
        <authorList>
            <person name="Wingfield B.D."/>
            <person name="Bills G.F."/>
            <person name="Dong Y."/>
            <person name="Huang W."/>
            <person name="Nel W.J."/>
            <person name="Swalarsk-Parry B.S."/>
            <person name="Vaghefi N."/>
            <person name="Wilken P.M."/>
            <person name="An Z."/>
            <person name="de Beer Z.W."/>
            <person name="De Vos L."/>
            <person name="Chen L."/>
            <person name="Duong T.A."/>
            <person name="Gao Y."/>
            <person name="Hammerbacher A."/>
            <person name="Kikkert J.R."/>
            <person name="Li Y."/>
            <person name="Li H."/>
            <person name="Li K."/>
            <person name="Li Q."/>
            <person name="Liu X."/>
            <person name="Ma X."/>
            <person name="Naidoo K."/>
            <person name="Pethybridge S.J."/>
            <person name="Sun J."/>
            <person name="Steenkamp E.T."/>
            <person name="van der Nest M.A."/>
            <person name="van Wyk S."/>
            <person name="Wingfield M.J."/>
            <person name="Xiong C."/>
            <person name="Yue Q."/>
            <person name="Zhang X."/>
        </authorList>
    </citation>
    <scope>NUCLEOTIDE SEQUENCE [LARGE SCALE GENOMIC DNA]</scope>
    <source>
        <strain evidence="5 6">DSM 5745</strain>
    </source>
</reference>
<feature type="region of interest" description="Disordered" evidence="3">
    <location>
        <begin position="244"/>
        <end position="304"/>
    </location>
</feature>
<keyword evidence="6" id="KW-1185">Reference proteome</keyword>
<dbReference type="STRING" id="1810919.A0A3D8T2E2"/>
<organism evidence="5 6">
    <name type="scientific">Aspergillus mulundensis</name>
    <dbReference type="NCBI Taxonomy" id="1810919"/>
    <lineage>
        <taxon>Eukaryota</taxon>
        <taxon>Fungi</taxon>
        <taxon>Dikarya</taxon>
        <taxon>Ascomycota</taxon>
        <taxon>Pezizomycotina</taxon>
        <taxon>Eurotiomycetes</taxon>
        <taxon>Eurotiomycetidae</taxon>
        <taxon>Eurotiales</taxon>
        <taxon>Aspergillaceae</taxon>
        <taxon>Aspergillus</taxon>
        <taxon>Aspergillus subgen. Nidulantes</taxon>
    </lineage>
</organism>
<gene>
    <name evidence="5" type="ORF">DSM5745_00036</name>
</gene>
<feature type="compositionally biased region" description="Basic residues" evidence="3">
    <location>
        <begin position="249"/>
        <end position="259"/>
    </location>
</feature>
<accession>A0A3D8T2E2</accession>
<dbReference type="Gene3D" id="3.30.70.330">
    <property type="match status" value="1"/>
</dbReference>